<dbReference type="Gene3D" id="1.25.10.10">
    <property type="entry name" value="Leucine-rich Repeat Variant"/>
    <property type="match status" value="1"/>
</dbReference>
<comment type="caution">
    <text evidence="1">The sequence shown here is derived from an EMBL/GenBank/DDBJ whole genome shotgun (WGS) entry which is preliminary data.</text>
</comment>
<keyword evidence="2" id="KW-1185">Reference proteome</keyword>
<sequence length="325" mass="35333">MLSPVEVLAMTPWARLEHAYGDAADLPDRLTPLLSEDSEAVARALAVLDAAVLHQGTIYSSTAPVAVFVAGILADPRTAVSCEGALPWDPRVRPVRAALLEWLAVVADSAAFEEYDDRDTLACRAVRADLVDAVLPFLDDPADPVRVAALAAAGHLLRAPELATRRTELADRLRSWAANTPPVDRVRVALTLSCWGIAPHEALTDPDPVVRAYAAISPALDTDPRALDEVRTALRDPESADAWFADEPLPHLDHRFGACLVEALLRRTATFEEVEEEAAAVARSTEKIGLTPMLERAFTPPVFTDDQLTPAQRRFRDVLDKHVLS</sequence>
<evidence type="ECO:0000313" key="1">
    <source>
        <dbReference type="EMBL" id="MBB4965665.1"/>
    </source>
</evidence>
<name>A0A7W7T312_9PSEU</name>
<proteinExistence type="predicted"/>
<gene>
    <name evidence="1" type="ORF">F4559_003024</name>
</gene>
<dbReference type="InterPro" id="IPR011989">
    <property type="entry name" value="ARM-like"/>
</dbReference>
<dbReference type="SUPFAM" id="SSF48371">
    <property type="entry name" value="ARM repeat"/>
    <property type="match status" value="1"/>
</dbReference>
<dbReference type="RefSeq" id="WP_184669287.1">
    <property type="nucleotide sequence ID" value="NZ_BAABAI010000029.1"/>
</dbReference>
<accession>A0A7W7T312</accession>
<protein>
    <recommendedName>
        <fullName evidence="3">HEAT repeat protein</fullName>
    </recommendedName>
</protein>
<organism evidence="1 2">
    <name type="scientific">Saccharothrix violaceirubra</name>
    <dbReference type="NCBI Taxonomy" id="413306"/>
    <lineage>
        <taxon>Bacteria</taxon>
        <taxon>Bacillati</taxon>
        <taxon>Actinomycetota</taxon>
        <taxon>Actinomycetes</taxon>
        <taxon>Pseudonocardiales</taxon>
        <taxon>Pseudonocardiaceae</taxon>
        <taxon>Saccharothrix</taxon>
    </lineage>
</organism>
<evidence type="ECO:0008006" key="3">
    <source>
        <dbReference type="Google" id="ProtNLM"/>
    </source>
</evidence>
<dbReference type="Proteomes" id="UP000542674">
    <property type="component" value="Unassembled WGS sequence"/>
</dbReference>
<dbReference type="InterPro" id="IPR016024">
    <property type="entry name" value="ARM-type_fold"/>
</dbReference>
<dbReference type="AlphaFoldDB" id="A0A7W7T312"/>
<reference evidence="1 2" key="1">
    <citation type="submission" date="2020-08" db="EMBL/GenBank/DDBJ databases">
        <title>Sequencing the genomes of 1000 actinobacteria strains.</title>
        <authorList>
            <person name="Klenk H.-P."/>
        </authorList>
    </citation>
    <scope>NUCLEOTIDE SEQUENCE [LARGE SCALE GENOMIC DNA]</scope>
    <source>
        <strain evidence="1 2">DSM 45084</strain>
    </source>
</reference>
<dbReference type="EMBL" id="JACHJS010000001">
    <property type="protein sequence ID" value="MBB4965665.1"/>
    <property type="molecule type" value="Genomic_DNA"/>
</dbReference>
<evidence type="ECO:0000313" key="2">
    <source>
        <dbReference type="Proteomes" id="UP000542674"/>
    </source>
</evidence>